<dbReference type="AlphaFoldDB" id="A0A316UXT5"/>
<reference evidence="1 2" key="1">
    <citation type="journal article" date="2018" name="Mol. Biol. Evol.">
        <title>Broad Genomic Sampling Reveals a Smut Pathogenic Ancestry of the Fungal Clade Ustilaginomycotina.</title>
        <authorList>
            <person name="Kijpornyongpan T."/>
            <person name="Mondo S.J."/>
            <person name="Barry K."/>
            <person name="Sandor L."/>
            <person name="Lee J."/>
            <person name="Lipzen A."/>
            <person name="Pangilinan J."/>
            <person name="LaButti K."/>
            <person name="Hainaut M."/>
            <person name="Henrissat B."/>
            <person name="Grigoriev I.V."/>
            <person name="Spatafora J.W."/>
            <person name="Aime M.C."/>
        </authorList>
    </citation>
    <scope>NUCLEOTIDE SEQUENCE [LARGE SCALE GENOMIC DNA]</scope>
    <source>
        <strain evidence="1 2">MCA 5214</strain>
    </source>
</reference>
<dbReference type="GeneID" id="37025177"/>
<dbReference type="Gene3D" id="3.90.1200.10">
    <property type="match status" value="1"/>
</dbReference>
<evidence type="ECO:0000313" key="2">
    <source>
        <dbReference type="Proteomes" id="UP000245884"/>
    </source>
</evidence>
<evidence type="ECO:0008006" key="3">
    <source>
        <dbReference type="Google" id="ProtNLM"/>
    </source>
</evidence>
<accession>A0A316UXT5</accession>
<dbReference type="Proteomes" id="UP000245884">
    <property type="component" value="Unassembled WGS sequence"/>
</dbReference>
<protein>
    <recommendedName>
        <fullName evidence="3">Aminoglycoside phosphotransferase domain-containing protein</fullName>
    </recommendedName>
</protein>
<proteinExistence type="predicted"/>
<dbReference type="OrthoDB" id="411145at2759"/>
<gene>
    <name evidence="1" type="ORF">BDZ90DRAFT_128937</name>
</gene>
<dbReference type="STRING" id="1569628.A0A316UXT5"/>
<organism evidence="1 2">
    <name type="scientific">Jaminaea rosea</name>
    <dbReference type="NCBI Taxonomy" id="1569628"/>
    <lineage>
        <taxon>Eukaryota</taxon>
        <taxon>Fungi</taxon>
        <taxon>Dikarya</taxon>
        <taxon>Basidiomycota</taxon>
        <taxon>Ustilaginomycotina</taxon>
        <taxon>Exobasidiomycetes</taxon>
        <taxon>Microstromatales</taxon>
        <taxon>Microstromatales incertae sedis</taxon>
        <taxon>Jaminaea</taxon>
    </lineage>
</organism>
<sequence length="493" mass="54607">MQQDSGVPTLDSLRNLLPTTFAGGQAGQQLQSVESLARLWAGYGWILRLHFVADESEVPPTAILKYVDVAGAITADAGHAGHGHGHQGLDEGTTRKLASYRVEANYYQYLSSLFNEPSGSSSSSLAPTWRPFASVPRFLGPCQPSTERAPLLLLLEDVQPTHPVMGIKPTEMTWGQCLAALNWFAGFNACYWGLDEGQAEMCPPPRELMAATRGRAERGGEPWSGKGVWQYGTYKSYSYLSTRLDELKRIPASSPFAELRGPLAFAVEWLLLEGDRRGDKTRSGRTLVHGDAKLANMAFAPSDEDGDEAWHEAASAAAAATQVSTSTSSSHPPSRYHVSTYDFQYVGLGIGVQDLVKFITVAVPVEWLWQERRSTTTEEQGKEVEALSKGEEGLLRFYYTRLTTHLQSRSLSPDYTFPQLLADWDLALIAWLRFTEGWVNPVAAKNEKKDHKAQWLTRRGLEILNRSGWKESVLQRWEKAGKPGGEMLDELSL</sequence>
<dbReference type="EMBL" id="KZ819664">
    <property type="protein sequence ID" value="PWN28713.1"/>
    <property type="molecule type" value="Genomic_DNA"/>
</dbReference>
<name>A0A316UXT5_9BASI</name>
<dbReference type="RefSeq" id="XP_025363325.1">
    <property type="nucleotide sequence ID" value="XM_025503354.1"/>
</dbReference>
<keyword evidence="2" id="KW-1185">Reference proteome</keyword>
<evidence type="ECO:0000313" key="1">
    <source>
        <dbReference type="EMBL" id="PWN28713.1"/>
    </source>
</evidence>